<dbReference type="InterPro" id="IPR001313">
    <property type="entry name" value="Pumilio_RNA-bd_rpt"/>
</dbReference>
<dbReference type="SMART" id="SM00025">
    <property type="entry name" value="Pumilio"/>
    <property type="match status" value="5"/>
</dbReference>
<dbReference type="GO" id="GO:0003729">
    <property type="term" value="F:mRNA binding"/>
    <property type="evidence" value="ECO:0007669"/>
    <property type="project" value="TreeGrafter"/>
</dbReference>
<feature type="repeat" description="Pumilio" evidence="4">
    <location>
        <begin position="394"/>
        <end position="436"/>
    </location>
</feature>
<dbReference type="Proteomes" id="UP000834106">
    <property type="component" value="Chromosome 20"/>
</dbReference>
<reference evidence="7" key="1">
    <citation type="submission" date="2023-05" db="EMBL/GenBank/DDBJ databases">
        <authorList>
            <person name="Huff M."/>
        </authorList>
    </citation>
    <scope>NUCLEOTIDE SEQUENCE</scope>
</reference>
<dbReference type="PROSITE" id="PS50302">
    <property type="entry name" value="PUM"/>
    <property type="match status" value="2"/>
</dbReference>
<feature type="repeat" description="Pumilio" evidence="4">
    <location>
        <begin position="323"/>
        <end position="358"/>
    </location>
</feature>
<proteinExistence type="predicted"/>
<keyword evidence="2" id="KW-0810">Translation regulation</keyword>
<evidence type="ECO:0000259" key="6">
    <source>
        <dbReference type="PROSITE" id="PS50303"/>
    </source>
</evidence>
<gene>
    <name evidence="7" type="ORF">FPE_LOCUS31408</name>
</gene>
<dbReference type="PANTHER" id="PTHR12537:SF137">
    <property type="entry name" value="PUMILIO HOMOLOG 16-RELATED"/>
    <property type="match status" value="1"/>
</dbReference>
<organism evidence="7 8">
    <name type="scientific">Fraxinus pennsylvanica</name>
    <dbReference type="NCBI Taxonomy" id="56036"/>
    <lineage>
        <taxon>Eukaryota</taxon>
        <taxon>Viridiplantae</taxon>
        <taxon>Streptophyta</taxon>
        <taxon>Embryophyta</taxon>
        <taxon>Tracheophyta</taxon>
        <taxon>Spermatophyta</taxon>
        <taxon>Magnoliopsida</taxon>
        <taxon>eudicotyledons</taxon>
        <taxon>Gunneridae</taxon>
        <taxon>Pentapetalae</taxon>
        <taxon>asterids</taxon>
        <taxon>lamiids</taxon>
        <taxon>Lamiales</taxon>
        <taxon>Oleaceae</taxon>
        <taxon>Oleeae</taxon>
        <taxon>Fraxinus</taxon>
    </lineage>
</organism>
<evidence type="ECO:0000256" key="3">
    <source>
        <dbReference type="ARBA" id="ARBA00022884"/>
    </source>
</evidence>
<accession>A0AAD2AA23</accession>
<feature type="domain" description="PUM-HD" evidence="6">
    <location>
        <begin position="108"/>
        <end position="462"/>
    </location>
</feature>
<evidence type="ECO:0000256" key="1">
    <source>
        <dbReference type="ARBA" id="ARBA00022737"/>
    </source>
</evidence>
<dbReference type="GO" id="GO:0005737">
    <property type="term" value="C:cytoplasm"/>
    <property type="evidence" value="ECO:0007669"/>
    <property type="project" value="TreeGrafter"/>
</dbReference>
<evidence type="ECO:0000313" key="7">
    <source>
        <dbReference type="EMBL" id="CAI9783978.1"/>
    </source>
</evidence>
<name>A0AAD2AA23_9LAMI</name>
<dbReference type="InterPro" id="IPR011989">
    <property type="entry name" value="ARM-like"/>
</dbReference>
<dbReference type="AlphaFoldDB" id="A0AAD2AA23"/>
<evidence type="ECO:0000256" key="2">
    <source>
        <dbReference type="ARBA" id="ARBA00022845"/>
    </source>
</evidence>
<evidence type="ECO:0000313" key="8">
    <source>
        <dbReference type="Proteomes" id="UP000834106"/>
    </source>
</evidence>
<keyword evidence="3" id="KW-0694">RNA-binding</keyword>
<dbReference type="PROSITE" id="PS50303">
    <property type="entry name" value="PUM_HD"/>
    <property type="match status" value="1"/>
</dbReference>
<keyword evidence="1" id="KW-0677">Repeat</keyword>
<dbReference type="SUPFAM" id="SSF48371">
    <property type="entry name" value="ARM repeat"/>
    <property type="match status" value="1"/>
</dbReference>
<dbReference type="Pfam" id="PF00806">
    <property type="entry name" value="PUF"/>
    <property type="match status" value="4"/>
</dbReference>
<feature type="compositionally biased region" description="Polar residues" evidence="5">
    <location>
        <begin position="32"/>
        <end position="44"/>
    </location>
</feature>
<dbReference type="InterPro" id="IPR033133">
    <property type="entry name" value="PUM-HD"/>
</dbReference>
<evidence type="ECO:0000256" key="5">
    <source>
        <dbReference type="SAM" id="MobiDB-lite"/>
    </source>
</evidence>
<dbReference type="PANTHER" id="PTHR12537">
    <property type="entry name" value="RNA BINDING PROTEIN PUMILIO-RELATED"/>
    <property type="match status" value="1"/>
</dbReference>
<sequence length="479" mass="54333">MAGSTSENFKNEFEAFVAHFGSLMMGEDGVLKSQSGTNDHSGSFSYCAPATQNPERDAIDNEQNDKRRDQLLAPQETHETTQGFSRNSVSNQGDVWVYHNSDNLRKNSVYGLFSPNENFCSNNHIQTSSSGLWNQNGQCSGTNFECVYPRSNFNSNAGIRIGLQGENIEGIPFADLLDSIFLLMKHETGHVLFDELIDSCIGDELHLVVLKLWSNIDLFIEAAFCRIGSNSIQKLIKKLKRTPYTYTMTRILSSRFYQIMTHDFARHVILQCLNLLDRKSNEIFYECAIHDFLALARHEVGCRSLNECINSIAGNQRDTLLNRIAAMSDFLSNDPYGNYVVQHVLELRNDLITKKILGCLQGQFIQLSKTKGGSHVVEKCIESSAFGCSFVVTKLLDSSNNIVRLSQHQFGNFVIQKALLRTKIEGQMHLHETLVMILEKHAQKLKLTKSGNHVINRLDLEFYPFLIWVFVFWDSGFWV</sequence>
<dbReference type="EMBL" id="OU503055">
    <property type="protein sequence ID" value="CAI9783978.1"/>
    <property type="molecule type" value="Genomic_DNA"/>
</dbReference>
<dbReference type="GO" id="GO:0006417">
    <property type="term" value="P:regulation of translation"/>
    <property type="evidence" value="ECO:0007669"/>
    <property type="project" value="UniProtKB-KW"/>
</dbReference>
<protein>
    <recommendedName>
        <fullName evidence="6">PUM-HD domain-containing protein</fullName>
    </recommendedName>
</protein>
<dbReference type="InterPro" id="IPR016024">
    <property type="entry name" value="ARM-type_fold"/>
</dbReference>
<dbReference type="Gene3D" id="1.25.10.10">
    <property type="entry name" value="Leucine-rich Repeat Variant"/>
    <property type="match status" value="1"/>
</dbReference>
<feature type="region of interest" description="Disordered" evidence="5">
    <location>
        <begin position="31"/>
        <end position="61"/>
    </location>
</feature>
<evidence type="ECO:0000256" key="4">
    <source>
        <dbReference type="PROSITE-ProRule" id="PRU00317"/>
    </source>
</evidence>
<keyword evidence="8" id="KW-1185">Reference proteome</keyword>